<evidence type="ECO:0000313" key="3">
    <source>
        <dbReference type="EMBL" id="MFG3014372.1"/>
    </source>
</evidence>
<dbReference type="EMBL" id="JBICYV010000015">
    <property type="protein sequence ID" value="MFG3014372.1"/>
    <property type="molecule type" value="Genomic_DNA"/>
</dbReference>
<evidence type="ECO:0000256" key="1">
    <source>
        <dbReference type="SAM" id="MobiDB-lite"/>
    </source>
</evidence>
<comment type="caution">
    <text evidence="3">The sequence shown here is derived from an EMBL/GenBank/DDBJ whole genome shotgun (WGS) entry which is preliminary data.</text>
</comment>
<keyword evidence="4" id="KW-1185">Reference proteome</keyword>
<keyword evidence="2" id="KW-0472">Membrane</keyword>
<feature type="compositionally biased region" description="Acidic residues" evidence="1">
    <location>
        <begin position="137"/>
        <end position="149"/>
    </location>
</feature>
<feature type="region of interest" description="Disordered" evidence="1">
    <location>
        <begin position="122"/>
        <end position="161"/>
    </location>
</feature>
<keyword evidence="2" id="KW-1133">Transmembrane helix</keyword>
<dbReference type="RefSeq" id="WP_392821027.1">
    <property type="nucleotide sequence ID" value="NZ_JBICYV010000015.1"/>
</dbReference>
<dbReference type="InterPro" id="IPR021235">
    <property type="entry name" value="DUF2637"/>
</dbReference>
<proteinExistence type="predicted"/>
<feature type="compositionally biased region" description="Basic and acidic residues" evidence="1">
    <location>
        <begin position="199"/>
        <end position="217"/>
    </location>
</feature>
<dbReference type="Proteomes" id="UP001604267">
    <property type="component" value="Unassembled WGS sequence"/>
</dbReference>
<protein>
    <submittedName>
        <fullName evidence="3">DUF2637 domain-containing protein</fullName>
    </submittedName>
</protein>
<keyword evidence="2" id="KW-0812">Transmembrane</keyword>
<feature type="transmembrane region" description="Helical" evidence="2">
    <location>
        <begin position="97"/>
        <end position="117"/>
    </location>
</feature>
<evidence type="ECO:0000256" key="2">
    <source>
        <dbReference type="SAM" id="Phobius"/>
    </source>
</evidence>
<evidence type="ECO:0000313" key="4">
    <source>
        <dbReference type="Proteomes" id="UP001604267"/>
    </source>
</evidence>
<reference evidence="3 4" key="1">
    <citation type="submission" date="2024-10" db="EMBL/GenBank/DDBJ databases">
        <title>The Natural Products Discovery Center: Release of the First 8490 Sequenced Strains for Exploring Actinobacteria Biosynthetic Diversity.</title>
        <authorList>
            <person name="Kalkreuter E."/>
            <person name="Kautsar S.A."/>
            <person name="Yang D."/>
            <person name="Bader C.D."/>
            <person name="Teijaro C.N."/>
            <person name="Fluegel L."/>
            <person name="Davis C.M."/>
            <person name="Simpson J.R."/>
            <person name="Lauterbach L."/>
            <person name="Steele A.D."/>
            <person name="Gui C."/>
            <person name="Meng S."/>
            <person name="Li G."/>
            <person name="Viehrig K."/>
            <person name="Ye F."/>
            <person name="Su P."/>
            <person name="Kiefer A.F."/>
            <person name="Nichols A."/>
            <person name="Cepeda A.J."/>
            <person name="Yan W."/>
            <person name="Fan B."/>
            <person name="Jiang Y."/>
            <person name="Adhikari A."/>
            <person name="Zheng C.-J."/>
            <person name="Schuster L."/>
            <person name="Cowan T.M."/>
            <person name="Smanski M.J."/>
            <person name="Chevrette M.G."/>
            <person name="De Carvalho L.P.S."/>
            <person name="Shen B."/>
        </authorList>
    </citation>
    <scope>NUCLEOTIDE SEQUENCE [LARGE SCALE GENOMIC DNA]</scope>
    <source>
        <strain evidence="3 4">NPDC048320</strain>
    </source>
</reference>
<feature type="transmembrane region" description="Helical" evidence="2">
    <location>
        <begin position="65"/>
        <end position="85"/>
    </location>
</feature>
<feature type="region of interest" description="Disordered" evidence="1">
    <location>
        <begin position="174"/>
        <end position="217"/>
    </location>
</feature>
<feature type="compositionally biased region" description="Low complexity" evidence="1">
    <location>
        <begin position="122"/>
        <end position="136"/>
    </location>
</feature>
<name>A0ABW7BAZ5_9ACTN</name>
<organism evidence="3 4">
    <name type="scientific">Streptomyces cinerochromogenes</name>
    <dbReference type="NCBI Taxonomy" id="66422"/>
    <lineage>
        <taxon>Bacteria</taxon>
        <taxon>Bacillati</taxon>
        <taxon>Actinomycetota</taxon>
        <taxon>Actinomycetes</taxon>
        <taxon>Kitasatosporales</taxon>
        <taxon>Streptomycetaceae</taxon>
        <taxon>Streptomyces</taxon>
    </lineage>
</organism>
<sequence>MRANLRDPLLIQAVIAAAISFAHLHDVADAAGQGGWKAWCYPVSVDLLLVMAWEQIRERNGRPKGAPWTWFLLSMAASLGANVATSGVIDLAHPSPVLRIVVAGWPVLAFFGGSLLVHSRKAQAQDAAGAPQAPAEEPAEEPEEEEEPEPGPAPQTPNLVTYAEAAAVAGVAVETIRGAANPQRGNPPRLTKHQTPDGPRVDLDEVRKRYDLRPVGA</sequence>
<accession>A0ABW7BAZ5</accession>
<gene>
    <name evidence="3" type="ORF">ACGFZB_28920</name>
</gene>
<dbReference type="Pfam" id="PF10935">
    <property type="entry name" value="DUF2637"/>
    <property type="match status" value="1"/>
</dbReference>